<dbReference type="SUPFAM" id="SSF52833">
    <property type="entry name" value="Thioredoxin-like"/>
    <property type="match status" value="1"/>
</dbReference>
<feature type="signal peptide" evidence="1">
    <location>
        <begin position="1"/>
        <end position="20"/>
    </location>
</feature>
<protein>
    <submittedName>
        <fullName evidence="3">Thioredoxin-like</fullName>
    </submittedName>
</protein>
<dbReference type="Pfam" id="PF03190">
    <property type="entry name" value="Thioredox_DsbH"/>
    <property type="match status" value="1"/>
</dbReference>
<dbReference type="Gene3D" id="3.40.30.10">
    <property type="entry name" value="Glutaredoxin"/>
    <property type="match status" value="1"/>
</dbReference>
<gene>
    <name evidence="3" type="ORF">SAMN05216463_1089</name>
</gene>
<accession>A0A1M6U4D0</accession>
<evidence type="ECO:0000259" key="2">
    <source>
        <dbReference type="PROSITE" id="PS51352"/>
    </source>
</evidence>
<dbReference type="InterPro" id="IPR013766">
    <property type="entry name" value="Thioredoxin_domain"/>
</dbReference>
<evidence type="ECO:0000256" key="1">
    <source>
        <dbReference type="SAM" id="SignalP"/>
    </source>
</evidence>
<dbReference type="PROSITE" id="PS51352">
    <property type="entry name" value="THIOREDOXIN_2"/>
    <property type="match status" value="1"/>
</dbReference>
<dbReference type="InterPro" id="IPR036249">
    <property type="entry name" value="Thioredoxin-like_sf"/>
</dbReference>
<dbReference type="InterPro" id="IPR004879">
    <property type="entry name" value="Ssp411-like_TRX"/>
</dbReference>
<organism evidence="3 4">
    <name type="scientific">Xylanibacter ruminicola</name>
    <name type="common">Prevotella ruminicola</name>
    <dbReference type="NCBI Taxonomy" id="839"/>
    <lineage>
        <taxon>Bacteria</taxon>
        <taxon>Pseudomonadati</taxon>
        <taxon>Bacteroidota</taxon>
        <taxon>Bacteroidia</taxon>
        <taxon>Bacteroidales</taxon>
        <taxon>Prevotellaceae</taxon>
        <taxon>Xylanibacter</taxon>
    </lineage>
</organism>
<feature type="chain" id="PRO_5012748456" evidence="1">
    <location>
        <begin position="21"/>
        <end position="179"/>
    </location>
</feature>
<dbReference type="OrthoDB" id="195735at2"/>
<sequence>MRNKLILSFLGVCLALTLNAQTLRPKVEQKKVYNEDINPIEQIYQAIVKSKSEGKFVICQVGGNWCPWCLRFADFITNDTTISKVIDENFVYIHVNYNPRKSEGEEKMLLAKKMLERLNNPARFGFPVFVVLDDEGKVIHIQDSSFLEEGQGYDQKKVLRFFKNWTPKAVKQSVIAKKD</sequence>
<feature type="domain" description="Thioredoxin" evidence="2">
    <location>
        <begin position="18"/>
        <end position="167"/>
    </location>
</feature>
<dbReference type="RefSeq" id="WP_073207363.1">
    <property type="nucleotide sequence ID" value="NZ_FRBD01000008.1"/>
</dbReference>
<dbReference type="Proteomes" id="UP000184130">
    <property type="component" value="Unassembled WGS sequence"/>
</dbReference>
<evidence type="ECO:0000313" key="4">
    <source>
        <dbReference type="Proteomes" id="UP000184130"/>
    </source>
</evidence>
<dbReference type="EMBL" id="FRBD01000008">
    <property type="protein sequence ID" value="SHK64013.1"/>
    <property type="molecule type" value="Genomic_DNA"/>
</dbReference>
<proteinExistence type="predicted"/>
<evidence type="ECO:0000313" key="3">
    <source>
        <dbReference type="EMBL" id="SHK64013.1"/>
    </source>
</evidence>
<keyword evidence="1" id="KW-0732">Signal</keyword>
<name>A0A1M6U4D0_XYLRU</name>
<reference evidence="3 4" key="1">
    <citation type="submission" date="2016-11" db="EMBL/GenBank/DDBJ databases">
        <authorList>
            <person name="Jaros S."/>
            <person name="Januszkiewicz K."/>
            <person name="Wedrychowicz H."/>
        </authorList>
    </citation>
    <scope>NUCLEOTIDE SEQUENCE [LARGE SCALE GENOMIC DNA]</scope>
    <source>
        <strain evidence="3 4">KHT3</strain>
    </source>
</reference>
<dbReference type="AlphaFoldDB" id="A0A1M6U4D0"/>